<gene>
    <name evidence="4" type="ORF">MIMGU_mgv1a019418mg</name>
</gene>
<dbReference type="PANTHER" id="PTHR48045:SF39">
    <property type="entry name" value="UDP-GLYCOSYLTRANSFERASE 86A1-LIKE"/>
    <property type="match status" value="1"/>
</dbReference>
<evidence type="ECO:0000256" key="3">
    <source>
        <dbReference type="RuleBase" id="RU003718"/>
    </source>
</evidence>
<dbReference type="Proteomes" id="UP000030748">
    <property type="component" value="Unassembled WGS sequence"/>
</dbReference>
<comment type="similarity">
    <text evidence="1 3">Belongs to the UDP-glycosyltransferase family.</text>
</comment>
<evidence type="ECO:0000313" key="4">
    <source>
        <dbReference type="EMBL" id="EYU34491.1"/>
    </source>
</evidence>
<dbReference type="GO" id="GO:0008194">
    <property type="term" value="F:UDP-glycosyltransferase activity"/>
    <property type="evidence" value="ECO:0007669"/>
    <property type="project" value="InterPro"/>
</dbReference>
<evidence type="ECO:0000256" key="1">
    <source>
        <dbReference type="ARBA" id="ARBA00009995"/>
    </source>
</evidence>
<dbReference type="AlphaFoldDB" id="A0A022R2R8"/>
<proteinExistence type="inferred from homology"/>
<sequence>KMDIAYGLLLSEIDFIWVVQGDSFDSFMDNFRVESKEKGLIIPWCDQIRVLSDPAIGGFFTHCGWNSIPESVWCGVPMICYPLEYDQPTNRKLVNDDWKIGIKVAKKIKKLMSGDLKHEVKKVNRILENDLGAVGSSERNFDQFTKHLRNKLFVSD</sequence>
<dbReference type="EMBL" id="KI630683">
    <property type="protein sequence ID" value="EYU34491.1"/>
    <property type="molecule type" value="Genomic_DNA"/>
</dbReference>
<dbReference type="PROSITE" id="PS00375">
    <property type="entry name" value="UDPGT"/>
    <property type="match status" value="1"/>
</dbReference>
<organism evidence="4 5">
    <name type="scientific">Erythranthe guttata</name>
    <name type="common">Yellow monkey flower</name>
    <name type="synonym">Mimulus guttatus</name>
    <dbReference type="NCBI Taxonomy" id="4155"/>
    <lineage>
        <taxon>Eukaryota</taxon>
        <taxon>Viridiplantae</taxon>
        <taxon>Streptophyta</taxon>
        <taxon>Embryophyta</taxon>
        <taxon>Tracheophyta</taxon>
        <taxon>Spermatophyta</taxon>
        <taxon>Magnoliopsida</taxon>
        <taxon>eudicotyledons</taxon>
        <taxon>Gunneridae</taxon>
        <taxon>Pentapetalae</taxon>
        <taxon>asterids</taxon>
        <taxon>lamiids</taxon>
        <taxon>Lamiales</taxon>
        <taxon>Phrymaceae</taxon>
        <taxon>Erythranthe</taxon>
    </lineage>
</organism>
<dbReference type="SUPFAM" id="SSF53756">
    <property type="entry name" value="UDP-Glycosyltransferase/glycogen phosphorylase"/>
    <property type="match status" value="1"/>
</dbReference>
<dbReference type="Gene3D" id="3.40.50.2000">
    <property type="entry name" value="Glycogen Phosphorylase B"/>
    <property type="match status" value="1"/>
</dbReference>
<evidence type="ECO:0000313" key="5">
    <source>
        <dbReference type="Proteomes" id="UP000030748"/>
    </source>
</evidence>
<dbReference type="eggNOG" id="KOG1192">
    <property type="taxonomic scope" value="Eukaryota"/>
</dbReference>
<keyword evidence="5" id="KW-1185">Reference proteome</keyword>
<evidence type="ECO:0000256" key="2">
    <source>
        <dbReference type="ARBA" id="ARBA00022679"/>
    </source>
</evidence>
<accession>A0A022R2R8</accession>
<keyword evidence="2 3" id="KW-0808">Transferase</keyword>
<protein>
    <submittedName>
        <fullName evidence="4">Uncharacterized protein</fullName>
    </submittedName>
</protein>
<dbReference type="CDD" id="cd03784">
    <property type="entry name" value="GT1_Gtf-like"/>
    <property type="match status" value="1"/>
</dbReference>
<reference evidence="4 5" key="1">
    <citation type="journal article" date="2013" name="Proc. Natl. Acad. Sci. U.S.A.">
        <title>Fine-scale variation in meiotic recombination in Mimulus inferred from population shotgun sequencing.</title>
        <authorList>
            <person name="Hellsten U."/>
            <person name="Wright K.M."/>
            <person name="Jenkins J."/>
            <person name="Shu S."/>
            <person name="Yuan Y."/>
            <person name="Wessler S.R."/>
            <person name="Schmutz J."/>
            <person name="Willis J.H."/>
            <person name="Rokhsar D.S."/>
        </authorList>
    </citation>
    <scope>NUCLEOTIDE SEQUENCE [LARGE SCALE GENOMIC DNA]</scope>
    <source>
        <strain evidence="5">cv. DUN x IM62</strain>
    </source>
</reference>
<feature type="non-terminal residue" evidence="4">
    <location>
        <position position="1"/>
    </location>
</feature>
<dbReference type="PANTHER" id="PTHR48045">
    <property type="entry name" value="UDP-GLYCOSYLTRANSFERASE 72B1"/>
    <property type="match status" value="1"/>
</dbReference>
<name>A0A022R2R8_ERYGU</name>
<dbReference type="Pfam" id="PF00201">
    <property type="entry name" value="UDPGT"/>
    <property type="match status" value="1"/>
</dbReference>
<keyword evidence="3" id="KW-0328">Glycosyltransferase</keyword>
<dbReference type="InterPro" id="IPR002213">
    <property type="entry name" value="UDP_glucos_trans"/>
</dbReference>
<dbReference type="InterPro" id="IPR035595">
    <property type="entry name" value="UDP_glycos_trans_CS"/>
</dbReference>